<evidence type="ECO:0000256" key="10">
    <source>
        <dbReference type="RuleBase" id="RU000304"/>
    </source>
</evidence>
<dbReference type="OrthoDB" id="5979581at2759"/>
<dbReference type="SUPFAM" id="SSF56112">
    <property type="entry name" value="Protein kinase-like (PK-like)"/>
    <property type="match status" value="1"/>
</dbReference>
<comment type="catalytic activity">
    <reaction evidence="8">
        <text>L-seryl-[protein] + ATP = O-phospho-L-seryl-[protein] + ADP + H(+)</text>
        <dbReference type="Rhea" id="RHEA:17989"/>
        <dbReference type="Rhea" id="RHEA-COMP:9863"/>
        <dbReference type="Rhea" id="RHEA-COMP:11604"/>
        <dbReference type="ChEBI" id="CHEBI:15378"/>
        <dbReference type="ChEBI" id="CHEBI:29999"/>
        <dbReference type="ChEBI" id="CHEBI:30616"/>
        <dbReference type="ChEBI" id="CHEBI:83421"/>
        <dbReference type="ChEBI" id="CHEBI:456216"/>
        <dbReference type="EC" id="2.7.11.1"/>
    </reaction>
</comment>
<keyword evidence="2 10" id="KW-0723">Serine/threonine-protein kinase</keyword>
<dbReference type="GO" id="GO:0004674">
    <property type="term" value="F:protein serine/threonine kinase activity"/>
    <property type="evidence" value="ECO:0007669"/>
    <property type="project" value="UniProtKB-KW"/>
</dbReference>
<dbReference type="KEGG" id="fpu:FPSE_10053"/>
<name>K3V866_FUSPC</name>
<comment type="caution">
    <text evidence="12">The sequence shown here is derived from an EMBL/GenBank/DDBJ whole genome shotgun (WGS) entry which is preliminary data.</text>
</comment>
<dbReference type="GO" id="GO:0005524">
    <property type="term" value="F:ATP binding"/>
    <property type="evidence" value="ECO:0007669"/>
    <property type="project" value="UniProtKB-UniRule"/>
</dbReference>
<evidence type="ECO:0000256" key="2">
    <source>
        <dbReference type="ARBA" id="ARBA00022527"/>
    </source>
</evidence>
<gene>
    <name evidence="12" type="ORF">FPSE_10053</name>
</gene>
<dbReference type="PROSITE" id="PS00108">
    <property type="entry name" value="PROTEIN_KINASE_ST"/>
    <property type="match status" value="1"/>
</dbReference>
<keyword evidence="6 9" id="KW-0067">ATP-binding</keyword>
<dbReference type="RefSeq" id="XP_009261445.1">
    <property type="nucleotide sequence ID" value="XM_009263170.1"/>
</dbReference>
<dbReference type="GO" id="GO:0050684">
    <property type="term" value="P:regulation of mRNA processing"/>
    <property type="evidence" value="ECO:0007669"/>
    <property type="project" value="TreeGrafter"/>
</dbReference>
<dbReference type="AlphaFoldDB" id="K3V866"/>
<keyword evidence="3" id="KW-0808">Transferase</keyword>
<dbReference type="PANTHER" id="PTHR47634">
    <property type="entry name" value="PROTEIN KINASE DOMAIN-CONTAINING PROTEIN-RELATED"/>
    <property type="match status" value="1"/>
</dbReference>
<dbReference type="InterPro" id="IPR000719">
    <property type="entry name" value="Prot_kinase_dom"/>
</dbReference>
<dbReference type="SMART" id="SM00220">
    <property type="entry name" value="S_TKc"/>
    <property type="match status" value="1"/>
</dbReference>
<evidence type="ECO:0000256" key="1">
    <source>
        <dbReference type="ARBA" id="ARBA00012513"/>
    </source>
</evidence>
<dbReference type="Gene3D" id="1.10.510.10">
    <property type="entry name" value="Transferase(Phosphotransferase) domain 1"/>
    <property type="match status" value="1"/>
</dbReference>
<evidence type="ECO:0000256" key="6">
    <source>
        <dbReference type="ARBA" id="ARBA00022840"/>
    </source>
</evidence>
<comment type="catalytic activity">
    <reaction evidence="7">
        <text>L-threonyl-[protein] + ATP = O-phospho-L-threonyl-[protein] + ADP + H(+)</text>
        <dbReference type="Rhea" id="RHEA:46608"/>
        <dbReference type="Rhea" id="RHEA-COMP:11060"/>
        <dbReference type="Rhea" id="RHEA-COMP:11605"/>
        <dbReference type="ChEBI" id="CHEBI:15378"/>
        <dbReference type="ChEBI" id="CHEBI:30013"/>
        <dbReference type="ChEBI" id="CHEBI:30616"/>
        <dbReference type="ChEBI" id="CHEBI:61977"/>
        <dbReference type="ChEBI" id="CHEBI:456216"/>
        <dbReference type="EC" id="2.7.11.1"/>
    </reaction>
</comment>
<dbReference type="InterPro" id="IPR017441">
    <property type="entry name" value="Protein_kinase_ATP_BS"/>
</dbReference>
<dbReference type="HOGENOM" id="CLU_000288_81_1_1"/>
<dbReference type="Proteomes" id="UP000007978">
    <property type="component" value="Chromosome 1"/>
</dbReference>
<evidence type="ECO:0000256" key="5">
    <source>
        <dbReference type="ARBA" id="ARBA00022777"/>
    </source>
</evidence>
<protein>
    <recommendedName>
        <fullName evidence="1">non-specific serine/threonine protein kinase</fullName>
        <ecNumber evidence="1">2.7.11.1</ecNumber>
    </recommendedName>
</protein>
<proteinExistence type="inferred from homology"/>
<sequence length="488" mass="55660">MRRSDVYKRRIAQVKKLPTKSIPQYPTTLPVYRACLGVLYTTAFNILCTLGCALLETSSTEIFLAKIEVEHGVARDAEADTIGCHVCVRDVFPGTRILWERGGGTFADGMRCDKVEEETLPDYLPARYYPVRIGQVFIDRYQVVGKLGFGASSTVWLANDLSKKRHVALKVFIRSQALGEHVENEMNMYKRMEQCASNHPGRSAVRTLLDSFQIKGPDGDHLVLAHPPLLNSIEATIRHSSPRRLHPFGARYVLKDLFMALHYLHYDCQIIHTDIKADNIMFSITDPSVFTEFEEEEMRDPCPRKEVDGRTIYTSRTMKPTDNIGPPVLCDFGSAVLGDSENVECVQPNVYRSPEVTLENPWDYKIDIWNVGCMVWDIFEGNQLFHGIDPEHHEYRRRAHLAEIVALLGPPPKELLARGKLAHKFFSDEGTFIGGIDLPASKSLDEIETLLEGDEKKQFLEFMRKMLQWAPERRSTARELFQDAWLQQ</sequence>
<accession>K3V866</accession>
<organism evidence="12 13">
    <name type="scientific">Fusarium pseudograminearum (strain CS3096)</name>
    <name type="common">Wheat and barley crown-rot fungus</name>
    <dbReference type="NCBI Taxonomy" id="1028729"/>
    <lineage>
        <taxon>Eukaryota</taxon>
        <taxon>Fungi</taxon>
        <taxon>Dikarya</taxon>
        <taxon>Ascomycota</taxon>
        <taxon>Pezizomycotina</taxon>
        <taxon>Sordariomycetes</taxon>
        <taxon>Hypocreomycetidae</taxon>
        <taxon>Hypocreales</taxon>
        <taxon>Nectriaceae</taxon>
        <taxon>Fusarium</taxon>
    </lineage>
</organism>
<dbReference type="PROSITE" id="PS50011">
    <property type="entry name" value="PROTEIN_KINASE_DOM"/>
    <property type="match status" value="1"/>
</dbReference>
<dbReference type="EMBL" id="AFNW01000328">
    <property type="protein sequence ID" value="EKJ69737.1"/>
    <property type="molecule type" value="Genomic_DNA"/>
</dbReference>
<evidence type="ECO:0000256" key="8">
    <source>
        <dbReference type="ARBA" id="ARBA00048679"/>
    </source>
</evidence>
<dbReference type="InterPro" id="IPR008271">
    <property type="entry name" value="Ser/Thr_kinase_AS"/>
</dbReference>
<dbReference type="GO" id="GO:0000245">
    <property type="term" value="P:spliceosomal complex assembly"/>
    <property type="evidence" value="ECO:0007669"/>
    <property type="project" value="TreeGrafter"/>
</dbReference>
<evidence type="ECO:0000259" key="11">
    <source>
        <dbReference type="PROSITE" id="PS50011"/>
    </source>
</evidence>
<reference evidence="12 13" key="1">
    <citation type="journal article" date="2012" name="PLoS Pathog.">
        <title>Comparative pathogenomics reveals horizontally acquired novel virulence genes in fungi infecting cereal hosts.</title>
        <authorList>
            <person name="Gardiner D.M."/>
            <person name="McDonald M.C."/>
            <person name="Covarelli L."/>
            <person name="Solomon P.S."/>
            <person name="Rusu A.G."/>
            <person name="Marshall M."/>
            <person name="Kazan K."/>
            <person name="Chakraborty S."/>
            <person name="McDonald B.A."/>
            <person name="Manners J.M."/>
        </authorList>
    </citation>
    <scope>NUCLEOTIDE SEQUENCE [LARGE SCALE GENOMIC DNA]</scope>
    <source>
        <strain evidence="12 13">CS3096</strain>
    </source>
</reference>
<keyword evidence="5" id="KW-0418">Kinase</keyword>
<dbReference type="Pfam" id="PF00069">
    <property type="entry name" value="Pkinase"/>
    <property type="match status" value="1"/>
</dbReference>
<dbReference type="InterPro" id="IPR011009">
    <property type="entry name" value="Kinase-like_dom_sf"/>
</dbReference>
<evidence type="ECO:0000313" key="12">
    <source>
        <dbReference type="EMBL" id="EKJ69737.1"/>
    </source>
</evidence>
<comment type="similarity">
    <text evidence="10">Belongs to the protein kinase superfamily.</text>
</comment>
<dbReference type="PROSITE" id="PS00107">
    <property type="entry name" value="PROTEIN_KINASE_ATP"/>
    <property type="match status" value="1"/>
</dbReference>
<keyword evidence="13" id="KW-1185">Reference proteome</keyword>
<dbReference type="EC" id="2.7.11.1" evidence="1"/>
<feature type="binding site" evidence="9">
    <location>
        <position position="170"/>
    </location>
    <ligand>
        <name>ATP</name>
        <dbReference type="ChEBI" id="CHEBI:30616"/>
    </ligand>
</feature>
<evidence type="ECO:0000256" key="7">
    <source>
        <dbReference type="ARBA" id="ARBA00047899"/>
    </source>
</evidence>
<keyword evidence="4 9" id="KW-0547">Nucleotide-binding</keyword>
<dbReference type="eggNOG" id="KOG1290">
    <property type="taxonomic scope" value="Eukaryota"/>
</dbReference>
<evidence type="ECO:0000256" key="4">
    <source>
        <dbReference type="ARBA" id="ARBA00022741"/>
    </source>
</evidence>
<feature type="domain" description="Protein kinase" evidence="11">
    <location>
        <begin position="141"/>
        <end position="486"/>
    </location>
</feature>
<dbReference type="PANTHER" id="PTHR47634:SF9">
    <property type="entry name" value="PROTEIN KINASE DOMAIN-CONTAINING PROTEIN-RELATED"/>
    <property type="match status" value="1"/>
</dbReference>
<dbReference type="Gene3D" id="3.30.200.20">
    <property type="entry name" value="Phosphorylase Kinase, domain 1"/>
    <property type="match status" value="1"/>
</dbReference>
<evidence type="ECO:0000313" key="13">
    <source>
        <dbReference type="Proteomes" id="UP000007978"/>
    </source>
</evidence>
<dbReference type="InterPro" id="IPR051334">
    <property type="entry name" value="SRPK"/>
</dbReference>
<evidence type="ECO:0000256" key="3">
    <source>
        <dbReference type="ARBA" id="ARBA00022679"/>
    </source>
</evidence>
<evidence type="ECO:0000256" key="9">
    <source>
        <dbReference type="PROSITE-ProRule" id="PRU10141"/>
    </source>
</evidence>
<dbReference type="GeneID" id="20368670"/>